<organism evidence="2 3">
    <name type="scientific">Cytospora leucostoma</name>
    <dbReference type="NCBI Taxonomy" id="1230097"/>
    <lineage>
        <taxon>Eukaryota</taxon>
        <taxon>Fungi</taxon>
        <taxon>Dikarya</taxon>
        <taxon>Ascomycota</taxon>
        <taxon>Pezizomycotina</taxon>
        <taxon>Sordariomycetes</taxon>
        <taxon>Sordariomycetidae</taxon>
        <taxon>Diaporthales</taxon>
        <taxon>Cytosporaceae</taxon>
        <taxon>Cytospora</taxon>
    </lineage>
</organism>
<evidence type="ECO:0000256" key="1">
    <source>
        <dbReference type="SAM" id="MobiDB-lite"/>
    </source>
</evidence>
<accession>A0A423XKI1</accession>
<feature type="region of interest" description="Disordered" evidence="1">
    <location>
        <begin position="1"/>
        <end position="55"/>
    </location>
</feature>
<dbReference type="InParanoid" id="A0A423XKI1"/>
<dbReference type="AlphaFoldDB" id="A0A423XKI1"/>
<dbReference type="EMBL" id="LKEB01000005">
    <property type="protein sequence ID" value="ROW16529.1"/>
    <property type="molecule type" value="Genomic_DNA"/>
</dbReference>
<evidence type="ECO:0000313" key="2">
    <source>
        <dbReference type="EMBL" id="ROW16529.1"/>
    </source>
</evidence>
<dbReference type="OrthoDB" id="4167490at2759"/>
<keyword evidence="3" id="KW-1185">Reference proteome</keyword>
<protein>
    <submittedName>
        <fullName evidence="2">Uncharacterized protein</fullName>
    </submittedName>
</protein>
<reference evidence="2 3" key="1">
    <citation type="submission" date="2015-09" db="EMBL/GenBank/DDBJ databases">
        <title>Host preference determinants of Valsa canker pathogens revealed by comparative genomics.</title>
        <authorList>
            <person name="Yin Z."/>
            <person name="Huang L."/>
        </authorList>
    </citation>
    <scope>NUCLEOTIDE SEQUENCE [LARGE SCALE GENOMIC DNA]</scope>
    <source>
        <strain evidence="2 3">SXYLt</strain>
    </source>
</reference>
<evidence type="ECO:0000313" key="3">
    <source>
        <dbReference type="Proteomes" id="UP000285146"/>
    </source>
</evidence>
<sequence length="452" mass="50557">MKLTPIRVRGKRGQPKPVKRTRVQESEDGAEPNGGQQPERKRARKHHGRSDDDTRVRRARLQQLPHEILERIFIASHNLCLPLASRELYHMLSSDSIKYRLVGAAFGPTWDAYYGCDNFEVMSYDGWQSDAERVEGDPTFQSAILACSWAKLPMLLTSFDVWIRQQSKGRVYFRIPELKQDRLQMFSQTGSLYEKAYIDAEPVNNTNSSSTMTMREKLAFDHSNFEALISYTGADEPAHIPLRGMTYHLRAILGMHLEVHPGAKIPMDLLSGPFESEDGVIDMGTEKMHRLFWLVRGGACLQEDQTWEVTRNGFKQILQLELAARLLTLFDLLGVFDTQLHWPRYIVQTSLAQVSALIPRAGPSSRREALLGGVAALLRQALGQQYEGTAAVRNLHVGAFARVWRYRAGLFLGGFGAGEGGQLLPASPALVAGAVGNGGPVMHEPWSDFGLD</sequence>
<feature type="compositionally biased region" description="Basic residues" evidence="1">
    <location>
        <begin position="8"/>
        <end position="21"/>
    </location>
</feature>
<dbReference type="Proteomes" id="UP000285146">
    <property type="component" value="Unassembled WGS sequence"/>
</dbReference>
<comment type="caution">
    <text evidence="2">The sequence shown here is derived from an EMBL/GenBank/DDBJ whole genome shotgun (WGS) entry which is preliminary data.</text>
</comment>
<proteinExistence type="predicted"/>
<name>A0A423XKI1_9PEZI</name>
<gene>
    <name evidence="2" type="ORF">VPNG_02836</name>
</gene>